<dbReference type="InterPro" id="IPR036514">
    <property type="entry name" value="SGNH_hydro_sf"/>
</dbReference>
<evidence type="ECO:0000256" key="5">
    <source>
        <dbReference type="ARBA" id="ARBA00022989"/>
    </source>
</evidence>
<dbReference type="Gene3D" id="3.40.50.1110">
    <property type="entry name" value="SGNH hydrolase"/>
    <property type="match status" value="1"/>
</dbReference>
<evidence type="ECO:0000259" key="9">
    <source>
        <dbReference type="Pfam" id="PF01757"/>
    </source>
</evidence>
<keyword evidence="11" id="KW-1185">Reference proteome</keyword>
<feature type="transmembrane region" description="Helical" evidence="8">
    <location>
        <begin position="300"/>
        <end position="319"/>
    </location>
</feature>
<feature type="transmembrane region" description="Helical" evidence="8">
    <location>
        <begin position="379"/>
        <end position="396"/>
    </location>
</feature>
<feature type="transmembrane region" description="Helical" evidence="8">
    <location>
        <begin position="243"/>
        <end position="262"/>
    </location>
</feature>
<dbReference type="Pfam" id="PF01757">
    <property type="entry name" value="Acyl_transf_3"/>
    <property type="match status" value="1"/>
</dbReference>
<evidence type="ECO:0000313" key="10">
    <source>
        <dbReference type="EMBL" id="SKB03144.1"/>
    </source>
</evidence>
<feature type="transmembrane region" description="Helical" evidence="8">
    <location>
        <begin position="339"/>
        <end position="358"/>
    </location>
</feature>
<evidence type="ECO:0000256" key="7">
    <source>
        <dbReference type="ARBA" id="ARBA00023315"/>
    </source>
</evidence>
<dbReference type="Proteomes" id="UP000191040">
    <property type="component" value="Chromosome I"/>
</dbReference>
<keyword evidence="4 8" id="KW-0812">Transmembrane</keyword>
<evidence type="ECO:0000313" key="11">
    <source>
        <dbReference type="Proteomes" id="UP000191040"/>
    </source>
</evidence>
<organism evidence="10 11">
    <name type="scientific">Aeromicrobium choanae</name>
    <dbReference type="NCBI Taxonomy" id="1736691"/>
    <lineage>
        <taxon>Bacteria</taxon>
        <taxon>Bacillati</taxon>
        <taxon>Actinomycetota</taxon>
        <taxon>Actinomycetes</taxon>
        <taxon>Propionibacteriales</taxon>
        <taxon>Nocardioidaceae</taxon>
        <taxon>Aeromicrobium</taxon>
    </lineage>
</organism>
<keyword evidence="7 10" id="KW-0012">Acyltransferase</keyword>
<reference evidence="11" key="1">
    <citation type="submission" date="2017-02" db="EMBL/GenBank/DDBJ databases">
        <authorList>
            <person name="Varghese N."/>
            <person name="Submissions S."/>
        </authorList>
    </citation>
    <scope>NUCLEOTIDE SEQUENCE [LARGE SCALE GENOMIC DNA]</scope>
    <source>
        <strain evidence="11">9H-4</strain>
    </source>
</reference>
<gene>
    <name evidence="10" type="ORF">SAMN06295964_0153</name>
</gene>
<dbReference type="GO" id="GO:0009103">
    <property type="term" value="P:lipopolysaccharide biosynthetic process"/>
    <property type="evidence" value="ECO:0007669"/>
    <property type="project" value="TreeGrafter"/>
</dbReference>
<evidence type="ECO:0000256" key="2">
    <source>
        <dbReference type="ARBA" id="ARBA00022475"/>
    </source>
</evidence>
<feature type="transmembrane region" description="Helical" evidence="8">
    <location>
        <begin position="20"/>
        <end position="36"/>
    </location>
</feature>
<protein>
    <submittedName>
        <fullName evidence="10">Peptidoglycan/LPS O-acetylase OafA/YrhL, contains acyltransferase and SGNH-hydrolase domains</fullName>
    </submittedName>
</protein>
<feature type="transmembrane region" description="Helical" evidence="8">
    <location>
        <begin position="178"/>
        <end position="200"/>
    </location>
</feature>
<evidence type="ECO:0000256" key="3">
    <source>
        <dbReference type="ARBA" id="ARBA00022679"/>
    </source>
</evidence>
<dbReference type="EMBL" id="LT796768">
    <property type="protein sequence ID" value="SKB03144.1"/>
    <property type="molecule type" value="Genomic_DNA"/>
</dbReference>
<feature type="transmembrane region" description="Helical" evidence="8">
    <location>
        <begin position="212"/>
        <end position="231"/>
    </location>
</feature>
<keyword evidence="2" id="KW-1003">Cell membrane</keyword>
<dbReference type="PANTHER" id="PTHR23028">
    <property type="entry name" value="ACETYLTRANSFERASE"/>
    <property type="match status" value="1"/>
</dbReference>
<dbReference type="GO" id="GO:0016787">
    <property type="term" value="F:hydrolase activity"/>
    <property type="evidence" value="ECO:0007669"/>
    <property type="project" value="UniProtKB-KW"/>
</dbReference>
<feature type="transmembrane region" description="Helical" evidence="8">
    <location>
        <begin position="274"/>
        <end position="293"/>
    </location>
</feature>
<evidence type="ECO:0000256" key="1">
    <source>
        <dbReference type="ARBA" id="ARBA00004651"/>
    </source>
</evidence>
<keyword evidence="3 10" id="KW-0808">Transferase</keyword>
<sequence length="661" mass="72964">MSNTFSLRTSQGTRSATLDGVRGLAVVVLLAYHFGIEALQGAWVGISLFFVFSGYVIVTIMLKEHARSGRIDVVQFFRRRARRLLPALTIMLLVIATWAALAADHATRRSMRGDIFATMGFVMNWRLVQQADQYFVEWANPSFLRHVWTLAVEEQFYLVAPFLVLALIRFVHRRLTRVLIVSGLATASAVWTAMIGVGSTEAQAHAYYGTDTRVQALLAGMAVAFAVGPDRDGRRPADMRPRVAGFWAWAATLTSIVCFFVVPPLSPFMFESGGMLMLAALTAVGLAGAVQVGSGLFRRVFTIAPLVYLGILTYGLYLWHWPVKLWLDRYAPELPLEGTLILGSLVTLALAALSFHLVEVPVMLGGLARLTGGIDRGRVLAVASTVAVLFAAVRVGDVPTVEEDIAAGRVPALVDGTPAYAPAGETVRAALYGDSVAHYLAQGFPDRTFADLEVTDLATEGCSLLPLPIHWTPRNQEQISDDCREGRENLTDDLRDADADVLVLMVGSVLGVPHQLEDGTLLEVDDPGYREMVEEQLDGLLASARSADVEQVQIATLPCRADSIGDYQIDPQDEDWFAERPEIAETVIDPRRINTWLTQWAERNALPVLDLYDALECQRGFARERHGIVMFRDQLHFSDEATPMVWTWLAPAIRERWQTRA</sequence>
<comment type="subcellular location">
    <subcellularLocation>
        <location evidence="1">Cell membrane</location>
        <topology evidence="1">Multi-pass membrane protein</topology>
    </subcellularLocation>
</comment>
<dbReference type="PANTHER" id="PTHR23028:SF53">
    <property type="entry name" value="ACYL_TRANSF_3 DOMAIN-CONTAINING PROTEIN"/>
    <property type="match status" value="1"/>
</dbReference>
<feature type="transmembrane region" description="Helical" evidence="8">
    <location>
        <begin position="83"/>
        <end position="103"/>
    </location>
</feature>
<dbReference type="AlphaFoldDB" id="A0A1T4YMT4"/>
<keyword evidence="5 8" id="KW-1133">Transmembrane helix</keyword>
<dbReference type="GO" id="GO:0005886">
    <property type="term" value="C:plasma membrane"/>
    <property type="evidence" value="ECO:0007669"/>
    <property type="project" value="UniProtKB-SubCell"/>
</dbReference>
<name>A0A1T4YMT4_9ACTN</name>
<dbReference type="SUPFAM" id="SSF52266">
    <property type="entry name" value="SGNH hydrolase"/>
    <property type="match status" value="1"/>
</dbReference>
<accession>A0A1T4YMT4</accession>
<feature type="domain" description="Acyltransferase 3" evidence="9">
    <location>
        <begin position="18"/>
        <end position="351"/>
    </location>
</feature>
<dbReference type="GO" id="GO:0016747">
    <property type="term" value="F:acyltransferase activity, transferring groups other than amino-acyl groups"/>
    <property type="evidence" value="ECO:0007669"/>
    <property type="project" value="InterPro"/>
</dbReference>
<dbReference type="InterPro" id="IPR002656">
    <property type="entry name" value="Acyl_transf_3_dom"/>
</dbReference>
<evidence type="ECO:0000256" key="4">
    <source>
        <dbReference type="ARBA" id="ARBA00022692"/>
    </source>
</evidence>
<keyword evidence="6 8" id="KW-0472">Membrane</keyword>
<evidence type="ECO:0000256" key="6">
    <source>
        <dbReference type="ARBA" id="ARBA00023136"/>
    </source>
</evidence>
<keyword evidence="10" id="KW-0378">Hydrolase</keyword>
<proteinExistence type="predicted"/>
<dbReference type="RefSeq" id="WP_172806216.1">
    <property type="nucleotide sequence ID" value="NZ_LT796768.1"/>
</dbReference>
<dbReference type="STRING" id="1736691.SAMN06295964_0153"/>
<feature type="transmembrane region" description="Helical" evidence="8">
    <location>
        <begin position="155"/>
        <end position="171"/>
    </location>
</feature>
<evidence type="ECO:0000256" key="8">
    <source>
        <dbReference type="SAM" id="Phobius"/>
    </source>
</evidence>
<dbReference type="InterPro" id="IPR050879">
    <property type="entry name" value="Acyltransferase_3"/>
</dbReference>
<feature type="transmembrane region" description="Helical" evidence="8">
    <location>
        <begin position="42"/>
        <end position="62"/>
    </location>
</feature>